<proteinExistence type="predicted"/>
<protein>
    <submittedName>
        <fullName evidence="2">Uncharacterized protein</fullName>
    </submittedName>
</protein>
<dbReference type="EMBL" id="HBFK01005269">
    <property type="protein sequence ID" value="CAD8736649.1"/>
    <property type="molecule type" value="Transcribed_RNA"/>
</dbReference>
<organism evidence="2">
    <name type="scientific">Hemiselmis andersenii</name>
    <name type="common">Cryptophyte alga</name>
    <dbReference type="NCBI Taxonomy" id="464988"/>
    <lineage>
        <taxon>Eukaryota</taxon>
        <taxon>Cryptophyceae</taxon>
        <taxon>Cryptomonadales</taxon>
        <taxon>Hemiselmidaceae</taxon>
        <taxon>Hemiselmis</taxon>
    </lineage>
</organism>
<gene>
    <name evidence="2" type="ORF">HAND1043_LOCUS3141</name>
</gene>
<dbReference type="AlphaFoldDB" id="A0A7S0TKE8"/>
<feature type="region of interest" description="Disordered" evidence="1">
    <location>
        <begin position="13"/>
        <end position="59"/>
    </location>
</feature>
<name>A0A7S0TKE8_HEMAN</name>
<accession>A0A7S0TKE8</accession>
<reference evidence="2" key="1">
    <citation type="submission" date="2021-01" db="EMBL/GenBank/DDBJ databases">
        <authorList>
            <person name="Corre E."/>
            <person name="Pelletier E."/>
            <person name="Niang G."/>
            <person name="Scheremetjew M."/>
            <person name="Finn R."/>
            <person name="Kale V."/>
            <person name="Holt S."/>
            <person name="Cochrane G."/>
            <person name="Meng A."/>
            <person name="Brown T."/>
            <person name="Cohen L."/>
        </authorList>
    </citation>
    <scope>NUCLEOTIDE SEQUENCE</scope>
    <source>
        <strain evidence="2">CCMP441</strain>
    </source>
</reference>
<evidence type="ECO:0000256" key="1">
    <source>
        <dbReference type="SAM" id="MobiDB-lite"/>
    </source>
</evidence>
<evidence type="ECO:0000313" key="2">
    <source>
        <dbReference type="EMBL" id="CAD8736649.1"/>
    </source>
</evidence>
<sequence>MKLFKKLANAASFSKQATQGHSAPLATPAAGVTGTETLPPTRKAANEEAKAASPKKQVAKGRAALEKEYEALREENLRLREKNRLLLQLTVVSSMDEQLLERQVPAKQAELKEARGQ</sequence>